<evidence type="ECO:0000256" key="2">
    <source>
        <dbReference type="SAM" id="Phobius"/>
    </source>
</evidence>
<name>A0A2T9Y9Z2_9FUNG</name>
<comment type="caution">
    <text evidence="3">The sequence shown here is derived from an EMBL/GenBank/DDBJ whole genome shotgun (WGS) entry which is preliminary data.</text>
</comment>
<sequence length="535" mass="59735">MDSKKPLITEKSPDPPDYKVPDIENQQTNLITHVTDTQAPARTPRKFKLALAAFLSALFIMFTIKSAFRGCSYARHHNKDVNALFDRPGFVKIYPIVEGEHGLDYAPPNIPPGPGYPPIYPEPPSVPIPPNIPGAPDDPQYKNPKKGAFAKIKSWIKHKYHYLKYKIHRKLQKLHRHKESKHGKHSKHHGHGKHSKHHGHGKHPGHRNPHGHEKPDSKKVYKHKSLSIDDIRLGLSQINDAHYLLSPSGDGDYTCNPEIEGEAYTFPIDIDSFNKIILSSSGPQFSKVSVVSTAMDYSWIDIEVRYSNHSLLGTVVIYETLGSNDVVEYKSKARTRPKKGECIQTKMTLYIPERITELPLLGNGFTAGTLEIEKSVLDRITFDKFYFGSVHTKSEINGVNAKHVEINSISGKVSGSYSIHESLKARSVSSPIDLDISMKHSGDSKAKILAESIKGTINVQVSNGFEGKFVARSMFDETSVTNAEGSSGKLKFDKDYTHVKSGSYENYMEPEDEKPHHSLVYLASVKGAVSLVFNN</sequence>
<dbReference type="OrthoDB" id="3539644at2759"/>
<dbReference type="AlphaFoldDB" id="A0A2T9Y9Z2"/>
<accession>A0A2T9Y9Z2</accession>
<evidence type="ECO:0000256" key="1">
    <source>
        <dbReference type="SAM" id="MobiDB-lite"/>
    </source>
</evidence>
<evidence type="ECO:0000313" key="3">
    <source>
        <dbReference type="EMBL" id="PVU89127.1"/>
    </source>
</evidence>
<feature type="compositionally biased region" description="Basic residues" evidence="1">
    <location>
        <begin position="173"/>
        <end position="209"/>
    </location>
</feature>
<feature type="transmembrane region" description="Helical" evidence="2">
    <location>
        <begin position="49"/>
        <end position="68"/>
    </location>
</feature>
<keyword evidence="4" id="KW-1185">Reference proteome</keyword>
<keyword evidence="2" id="KW-0812">Transmembrane</keyword>
<feature type="compositionally biased region" description="Basic and acidic residues" evidence="1">
    <location>
        <begin position="210"/>
        <end position="219"/>
    </location>
</feature>
<feature type="region of interest" description="Disordered" evidence="1">
    <location>
        <begin position="173"/>
        <end position="221"/>
    </location>
</feature>
<evidence type="ECO:0000313" key="4">
    <source>
        <dbReference type="Proteomes" id="UP000245699"/>
    </source>
</evidence>
<gene>
    <name evidence="3" type="ORF">BB559_005228</name>
</gene>
<protein>
    <submittedName>
        <fullName evidence="3">Uncharacterized protein</fullName>
    </submittedName>
</protein>
<keyword evidence="2" id="KW-1133">Transmembrane helix</keyword>
<reference evidence="3 4" key="1">
    <citation type="journal article" date="2018" name="MBio">
        <title>Comparative Genomics Reveals the Core Gene Toolbox for the Fungus-Insect Symbiosis.</title>
        <authorList>
            <person name="Wang Y."/>
            <person name="Stata M."/>
            <person name="Wang W."/>
            <person name="Stajich J.E."/>
            <person name="White M.M."/>
            <person name="Moncalvo J.M."/>
        </authorList>
    </citation>
    <scope>NUCLEOTIDE SEQUENCE [LARGE SCALE GENOMIC DNA]</scope>
    <source>
        <strain evidence="3 4">AUS-77-4</strain>
    </source>
</reference>
<dbReference type="Proteomes" id="UP000245699">
    <property type="component" value="Unassembled WGS sequence"/>
</dbReference>
<dbReference type="STRING" id="61424.A0A2T9Y9Z2"/>
<dbReference type="EMBL" id="MBFT01000571">
    <property type="protein sequence ID" value="PVU89127.1"/>
    <property type="molecule type" value="Genomic_DNA"/>
</dbReference>
<organism evidence="3 4">
    <name type="scientific">Furculomyces boomerangus</name>
    <dbReference type="NCBI Taxonomy" id="61424"/>
    <lineage>
        <taxon>Eukaryota</taxon>
        <taxon>Fungi</taxon>
        <taxon>Fungi incertae sedis</taxon>
        <taxon>Zoopagomycota</taxon>
        <taxon>Kickxellomycotina</taxon>
        <taxon>Harpellomycetes</taxon>
        <taxon>Harpellales</taxon>
        <taxon>Harpellaceae</taxon>
        <taxon>Furculomyces</taxon>
    </lineage>
</organism>
<keyword evidence="2" id="KW-0472">Membrane</keyword>
<proteinExistence type="predicted"/>